<dbReference type="EC" id="1.16.3.1" evidence="13"/>
<evidence type="ECO:0000313" key="16">
    <source>
        <dbReference type="Proteomes" id="UP000001568"/>
    </source>
</evidence>
<accession>A4S7M5</accession>
<dbReference type="Pfam" id="PF00210">
    <property type="entry name" value="Ferritin"/>
    <property type="match status" value="1"/>
</dbReference>
<dbReference type="GO" id="GO:0008198">
    <property type="term" value="F:ferrous iron binding"/>
    <property type="evidence" value="ECO:0007669"/>
    <property type="project" value="TreeGrafter"/>
</dbReference>
<keyword evidence="7 12" id="KW-0408">Iron</keyword>
<dbReference type="OrthoDB" id="186462at2759"/>
<evidence type="ECO:0000256" key="13">
    <source>
        <dbReference type="RuleBase" id="RU361145"/>
    </source>
</evidence>
<dbReference type="SUPFAM" id="SSF47240">
    <property type="entry name" value="Ferritin-like"/>
    <property type="match status" value="1"/>
</dbReference>
<sequence length="180" mass="20593">TSVDYSFARSGFSNQCERALNEQINVEYNISYVYHAMWAYFNRDNIALAGFAEHFRKESLEERAHAEQLMEYMNLRGGKVELQQLLPPQSEYDRPEKGCALLALELSLSLEKLNKEKLCELHRVAEDAGDAHMCDFIEGELLDSQVQSVRQVSEMVATLLRMGPPADGMATWHFDQTLLE</sequence>
<dbReference type="GeneID" id="5005455"/>
<dbReference type="Proteomes" id="UP000001568">
    <property type="component" value="Chromosome 14"/>
</dbReference>
<evidence type="ECO:0000256" key="2">
    <source>
        <dbReference type="ARBA" id="ARBA00007513"/>
    </source>
</evidence>
<dbReference type="GO" id="GO:0008199">
    <property type="term" value="F:ferric iron binding"/>
    <property type="evidence" value="ECO:0007669"/>
    <property type="project" value="InterPro"/>
</dbReference>
<dbReference type="InterPro" id="IPR012347">
    <property type="entry name" value="Ferritin-like"/>
</dbReference>
<evidence type="ECO:0000256" key="4">
    <source>
        <dbReference type="ARBA" id="ARBA00022490"/>
    </source>
</evidence>
<dbReference type="HOGENOM" id="CLU_065681_4_0_1"/>
<keyword evidence="8" id="KW-0968">Cytoplasmic vesicle</keyword>
<dbReference type="GO" id="GO:0006879">
    <property type="term" value="P:intracellular iron ion homeostasis"/>
    <property type="evidence" value="ECO:0007669"/>
    <property type="project" value="UniProtKB-KW"/>
</dbReference>
<proteinExistence type="inferred from homology"/>
<gene>
    <name evidence="15" type="ORF">OSTLU_6922</name>
</gene>
<comment type="function">
    <text evidence="13">Stores iron in a soluble, non-toxic, readily available form. Important for iron homeostasis. Iron is taken up in the ferrous form and deposited as ferric hydroxides after oxidation.</text>
</comment>
<evidence type="ECO:0000256" key="10">
    <source>
        <dbReference type="ARBA" id="ARBA00026060"/>
    </source>
</evidence>
<dbReference type="InterPro" id="IPR001519">
    <property type="entry name" value="Ferritin"/>
</dbReference>
<feature type="binding site" evidence="12">
    <location>
        <position position="111"/>
    </location>
    <ligand>
        <name>Fe cation</name>
        <dbReference type="ChEBI" id="CHEBI:24875"/>
        <label>1</label>
    </ligand>
</feature>
<dbReference type="GO" id="GO:0006826">
    <property type="term" value="P:iron ion transport"/>
    <property type="evidence" value="ECO:0007669"/>
    <property type="project" value="InterPro"/>
</dbReference>
<evidence type="ECO:0000256" key="3">
    <source>
        <dbReference type="ARBA" id="ARBA00022434"/>
    </source>
</evidence>
<feature type="domain" description="Ferritin-like diiron" evidence="14">
    <location>
        <begin position="10"/>
        <end position="163"/>
    </location>
</feature>
<evidence type="ECO:0000256" key="6">
    <source>
        <dbReference type="ARBA" id="ARBA00023002"/>
    </source>
</evidence>
<dbReference type="InterPro" id="IPR009078">
    <property type="entry name" value="Ferritin-like_SF"/>
</dbReference>
<dbReference type="RefSeq" id="XP_001421298.1">
    <property type="nucleotide sequence ID" value="XM_001421261.1"/>
</dbReference>
<protein>
    <recommendedName>
        <fullName evidence="13">Ferritin</fullName>
        <ecNumber evidence="13">1.16.3.1</ecNumber>
    </recommendedName>
</protein>
<dbReference type="KEGG" id="olu:OSTLU_6922"/>
<keyword evidence="6 13" id="KW-0560">Oxidoreductase</keyword>
<dbReference type="eggNOG" id="KOG2332">
    <property type="taxonomic scope" value="Eukaryota"/>
</dbReference>
<dbReference type="GO" id="GO:0004322">
    <property type="term" value="F:ferroxidase activity"/>
    <property type="evidence" value="ECO:0007669"/>
    <property type="project" value="UniProtKB-EC"/>
</dbReference>
<dbReference type="AlphaFoldDB" id="A4S7M5"/>
<evidence type="ECO:0000256" key="8">
    <source>
        <dbReference type="ARBA" id="ARBA00023329"/>
    </source>
</evidence>
<feature type="binding site" evidence="12">
    <location>
        <position position="27"/>
    </location>
    <ligand>
        <name>Fe cation</name>
        <dbReference type="ChEBI" id="CHEBI:24875"/>
        <label>1</label>
    </ligand>
</feature>
<evidence type="ECO:0000313" key="15">
    <source>
        <dbReference type="EMBL" id="ABO99591.1"/>
    </source>
</evidence>
<keyword evidence="3 13" id="KW-0409">Iron storage</keyword>
<dbReference type="PANTHER" id="PTHR11431:SF75">
    <property type="entry name" value="FERRITIN"/>
    <property type="match status" value="1"/>
</dbReference>
<dbReference type="GO" id="GO:0031410">
    <property type="term" value="C:cytoplasmic vesicle"/>
    <property type="evidence" value="ECO:0007669"/>
    <property type="project" value="UniProtKB-SubCell"/>
</dbReference>
<feature type="binding site" evidence="12">
    <location>
        <position position="62"/>
    </location>
    <ligand>
        <name>Fe cation</name>
        <dbReference type="ChEBI" id="CHEBI:24875"/>
        <label>1</label>
    </ligand>
</feature>
<organism evidence="15 16">
    <name type="scientific">Ostreococcus lucimarinus (strain CCE9901)</name>
    <dbReference type="NCBI Taxonomy" id="436017"/>
    <lineage>
        <taxon>Eukaryota</taxon>
        <taxon>Viridiplantae</taxon>
        <taxon>Chlorophyta</taxon>
        <taxon>Mamiellophyceae</taxon>
        <taxon>Mamiellales</taxon>
        <taxon>Bathycoccaceae</taxon>
        <taxon>Ostreococcus</taxon>
    </lineage>
</organism>
<name>A4S7M5_OSTLU</name>
<reference evidence="15 16" key="1">
    <citation type="journal article" date="2007" name="Proc. Natl. Acad. Sci. U.S.A.">
        <title>The tiny eukaryote Ostreococcus provides genomic insights into the paradox of plankton speciation.</title>
        <authorList>
            <person name="Palenik B."/>
            <person name="Grimwood J."/>
            <person name="Aerts A."/>
            <person name="Rouze P."/>
            <person name="Salamov A."/>
            <person name="Putnam N."/>
            <person name="Dupont C."/>
            <person name="Jorgensen R."/>
            <person name="Derelle E."/>
            <person name="Rombauts S."/>
            <person name="Zhou K."/>
            <person name="Otillar R."/>
            <person name="Merchant S.S."/>
            <person name="Podell S."/>
            <person name="Gaasterland T."/>
            <person name="Napoli C."/>
            <person name="Gendler K."/>
            <person name="Manuell A."/>
            <person name="Tai V."/>
            <person name="Vallon O."/>
            <person name="Piganeau G."/>
            <person name="Jancek S."/>
            <person name="Heijde M."/>
            <person name="Jabbari K."/>
            <person name="Bowler C."/>
            <person name="Lohr M."/>
            <person name="Robbens S."/>
            <person name="Werner G."/>
            <person name="Dubchak I."/>
            <person name="Pazour G.J."/>
            <person name="Ren Q."/>
            <person name="Paulsen I."/>
            <person name="Delwiche C."/>
            <person name="Schmutz J."/>
            <person name="Rokhsar D."/>
            <person name="Van de Peer Y."/>
            <person name="Moreau H."/>
            <person name="Grigoriev I.V."/>
        </authorList>
    </citation>
    <scope>NUCLEOTIDE SEQUENCE [LARGE SCALE GENOMIC DNA]</scope>
    <source>
        <strain evidence="15 16">CCE9901</strain>
    </source>
</reference>
<dbReference type="Gramene" id="ABO99591">
    <property type="protein sequence ID" value="ABO99591"/>
    <property type="gene ID" value="OSTLU_6922"/>
</dbReference>
<comment type="similarity">
    <text evidence="2 13">Belongs to the ferritin family.</text>
</comment>
<comment type="function">
    <text evidence="9">Stores iron in a soluble, non-toxic, readily available form. Important for iron homeostasis. Has ferroxidase activity. Iron is taken up in the ferrous form and deposited as ferric hydroxides after oxidation.</text>
</comment>
<evidence type="ECO:0000256" key="11">
    <source>
        <dbReference type="ARBA" id="ARBA00047990"/>
    </source>
</evidence>
<dbReference type="PROSITE" id="PS50905">
    <property type="entry name" value="FERRITIN_LIKE"/>
    <property type="match status" value="1"/>
</dbReference>
<comment type="catalytic activity">
    <reaction evidence="11 13">
        <text>4 Fe(2+) + O2 + 4 H(+) = 4 Fe(3+) + 2 H2O</text>
        <dbReference type="Rhea" id="RHEA:11148"/>
        <dbReference type="ChEBI" id="CHEBI:15377"/>
        <dbReference type="ChEBI" id="CHEBI:15378"/>
        <dbReference type="ChEBI" id="CHEBI:15379"/>
        <dbReference type="ChEBI" id="CHEBI:29033"/>
        <dbReference type="ChEBI" id="CHEBI:29034"/>
        <dbReference type="EC" id="1.16.3.1"/>
    </reaction>
</comment>
<comment type="subunit">
    <text evidence="10">Oligomer of 24 subunits. There are two types of subunits: L (light) chain and H (heavy) chain. The major chain can be light or heavy, depending on the species and tissue type. The functional molecule forms a roughly spherical shell with a diameter of 12 nm and contains a central cavity into which the insoluble mineral iron core is deposited.</text>
</comment>
<evidence type="ECO:0000256" key="5">
    <source>
        <dbReference type="ARBA" id="ARBA00022723"/>
    </source>
</evidence>
<feature type="non-terminal residue" evidence="15">
    <location>
        <position position="1"/>
    </location>
</feature>
<keyword evidence="4" id="KW-0963">Cytoplasm</keyword>
<keyword evidence="5 12" id="KW-0479">Metal-binding</keyword>
<feature type="binding site" evidence="12">
    <location>
        <position position="65"/>
    </location>
    <ligand>
        <name>Fe cation</name>
        <dbReference type="ChEBI" id="CHEBI:24875"/>
        <label>1</label>
    </ligand>
</feature>
<feature type="non-terminal residue" evidence="15">
    <location>
        <position position="180"/>
    </location>
</feature>
<evidence type="ECO:0000256" key="12">
    <source>
        <dbReference type="PIRSR" id="PIRSR601519-1"/>
    </source>
</evidence>
<dbReference type="PANTHER" id="PTHR11431">
    <property type="entry name" value="FERRITIN"/>
    <property type="match status" value="1"/>
</dbReference>
<evidence type="ECO:0000256" key="1">
    <source>
        <dbReference type="ARBA" id="ARBA00004541"/>
    </source>
</evidence>
<keyword evidence="16" id="KW-1185">Reference proteome</keyword>
<feature type="binding site" evidence="12">
    <location>
        <position position="145"/>
    </location>
    <ligand>
        <name>Fe cation</name>
        <dbReference type="ChEBI" id="CHEBI:24875"/>
        <label>1</label>
    </ligand>
</feature>
<dbReference type="STRING" id="436017.A4S7M5"/>
<dbReference type="EMBL" id="CP000594">
    <property type="protein sequence ID" value="ABO99591.1"/>
    <property type="molecule type" value="Genomic_DNA"/>
</dbReference>
<dbReference type="Gene3D" id="1.20.1260.10">
    <property type="match status" value="1"/>
</dbReference>
<comment type="subcellular location">
    <subcellularLocation>
        <location evidence="1">Cytoplasmic vesicle</location>
    </subcellularLocation>
</comment>
<dbReference type="InterPro" id="IPR008331">
    <property type="entry name" value="Ferritin_DPS_dom"/>
</dbReference>
<dbReference type="OMA" id="REHACKF"/>
<dbReference type="CDD" id="cd01056">
    <property type="entry name" value="Euk_Ferritin"/>
    <property type="match status" value="1"/>
</dbReference>
<dbReference type="FunFam" id="1.20.1260.10:FF:000024">
    <property type="entry name" value="Ferritin heavy chain"/>
    <property type="match status" value="1"/>
</dbReference>
<evidence type="ECO:0000256" key="7">
    <source>
        <dbReference type="ARBA" id="ARBA00023004"/>
    </source>
</evidence>
<evidence type="ECO:0000259" key="14">
    <source>
        <dbReference type="PROSITE" id="PS50905"/>
    </source>
</evidence>
<dbReference type="InterPro" id="IPR009040">
    <property type="entry name" value="Ferritin-like_diiron"/>
</dbReference>
<evidence type="ECO:0000256" key="9">
    <source>
        <dbReference type="ARBA" id="ARBA00025111"/>
    </source>
</evidence>